<feature type="compositionally biased region" description="Basic and acidic residues" evidence="2">
    <location>
        <begin position="222"/>
        <end position="253"/>
    </location>
</feature>
<dbReference type="PANTHER" id="PTHR23159">
    <property type="entry name" value="CENTROSOMAL PROTEIN 2"/>
    <property type="match status" value="1"/>
</dbReference>
<feature type="coiled-coil region" evidence="1">
    <location>
        <begin position="517"/>
        <end position="838"/>
    </location>
</feature>
<feature type="compositionally biased region" description="Basic and acidic residues" evidence="2">
    <location>
        <begin position="391"/>
        <end position="400"/>
    </location>
</feature>
<keyword evidence="1" id="KW-0175">Coiled coil</keyword>
<feature type="compositionally biased region" description="Low complexity" evidence="2">
    <location>
        <begin position="194"/>
        <end position="208"/>
    </location>
</feature>
<dbReference type="STRING" id="933084.A0A067PEG5"/>
<feature type="compositionally biased region" description="Acidic residues" evidence="2">
    <location>
        <begin position="135"/>
        <end position="145"/>
    </location>
</feature>
<evidence type="ECO:0000313" key="3">
    <source>
        <dbReference type="EMBL" id="KDQ53303.1"/>
    </source>
</evidence>
<feature type="region of interest" description="Disordered" evidence="2">
    <location>
        <begin position="194"/>
        <end position="315"/>
    </location>
</feature>
<dbReference type="Proteomes" id="UP000027265">
    <property type="component" value="Unassembled WGS sequence"/>
</dbReference>
<gene>
    <name evidence="3" type="ORF">JAAARDRAFT_39368</name>
</gene>
<evidence type="ECO:0000256" key="1">
    <source>
        <dbReference type="SAM" id="Coils"/>
    </source>
</evidence>
<reference evidence="4" key="1">
    <citation type="journal article" date="2014" name="Proc. Natl. Acad. Sci. U.S.A.">
        <title>Extensive sampling of basidiomycete genomes demonstrates inadequacy of the white-rot/brown-rot paradigm for wood decay fungi.</title>
        <authorList>
            <person name="Riley R."/>
            <person name="Salamov A.A."/>
            <person name="Brown D.W."/>
            <person name="Nagy L.G."/>
            <person name="Floudas D."/>
            <person name="Held B.W."/>
            <person name="Levasseur A."/>
            <person name="Lombard V."/>
            <person name="Morin E."/>
            <person name="Otillar R."/>
            <person name="Lindquist E.A."/>
            <person name="Sun H."/>
            <person name="LaButti K.M."/>
            <person name="Schmutz J."/>
            <person name="Jabbour D."/>
            <person name="Luo H."/>
            <person name="Baker S.E."/>
            <person name="Pisabarro A.G."/>
            <person name="Walton J.D."/>
            <person name="Blanchette R.A."/>
            <person name="Henrissat B."/>
            <person name="Martin F."/>
            <person name="Cullen D."/>
            <person name="Hibbett D.S."/>
            <person name="Grigoriev I.V."/>
        </authorList>
    </citation>
    <scope>NUCLEOTIDE SEQUENCE [LARGE SCALE GENOMIC DNA]</scope>
    <source>
        <strain evidence="4">MUCL 33604</strain>
    </source>
</reference>
<feature type="region of interest" description="Disordered" evidence="2">
    <location>
        <begin position="377"/>
        <end position="400"/>
    </location>
</feature>
<dbReference type="InParanoid" id="A0A067PEG5"/>
<keyword evidence="4" id="KW-1185">Reference proteome</keyword>
<accession>A0A067PEG5</accession>
<dbReference type="SUPFAM" id="SSF57997">
    <property type="entry name" value="Tropomyosin"/>
    <property type="match status" value="1"/>
</dbReference>
<dbReference type="OrthoDB" id="3271002at2759"/>
<name>A0A067PEG5_9AGAM</name>
<sequence>MVASKTKKTVKYSYAERVIGAVSQTQQEQKKHAVHLATIRAQVRKRAEAKKDKLGPQWTKWVKRTVDKLEDQGILKSEAPGSVTFTPNAKKALSTARRDTPHTDEDAVYKRVSQAFSTRGLKRRRPRYSSASNRDDEDEEDDDEEHVLSVLKGKKARRSSGRVSTGGKKMAISKMTKAELQAELRSLQAAHAQTLSSLSSLQTTVQTSSRDHDEEMEEESDESQRLREELEAREKEIEAVRKELNDVKSRMGGEESGEGEEEGGSGMMSRLTSPEPSLAGDVSSPSHPILPNILITHPSRSPTPNPSRAPTLKPQQRPLAALGLTRTQSGSFISTFSKQPTPAPSDSGSVIGDHVGDGMEFDDFGRDGDVFGPSMSVGLITPESSPVKSRPSKESGKEKEYQDKIAALEQALIGRASEVQTLEGQILHLNTKGSSLEALVAERDVTITGYDSQISTLRAELSVCAGTLVEKDALIATQQGGLSELKELFDQRDAQTAVLETEKASHLAQLDDLNKHLEAVEGSAKVVRESLAEATRENEALVGVRGALEEEVRNANKALDALVVQRDGLEVRVQSLEEEAQARSEAFNSLTAEKSTLEETIQTLQAAQLGLNAELAAARAEKDAAMVERDLLTTDMNNLTVDIATLNAANMTLANDLATANDEKTALADRIEKLLSEVGELSAKEIGLHQNVDTLTVDLEQSRREAKELALQCATNGRMRDEYEAKWKTATVDGERLKEELANANELLVEFRDAVTSKQGEIVALESSRVEASAKIAVLQQQSTASAVTISELGLTLDETRDRLKKAQEAAGSLTTRLNETEEARTVLLAEVARAEAVQADLSLALEQKFEVAAKLEAEVGALTVSRNELQIALKSALEGQAASKTEHELTVASLDSALQSSKSHIGSLEAELSTVVAARAKQSNQLDCLDAELNAARTLLDSEVARSSSLENDLAKAIERAQASEEEVDELWKVKEVHERTIRSLGDALSKLRKMQVDCLQEVDSQIASAQSSPVPKVRPRHSVV</sequence>
<dbReference type="PANTHER" id="PTHR23159:SF60">
    <property type="entry name" value="SPINDLE ASSEMBLY ABNORMAL PROTEIN 4"/>
    <property type="match status" value="1"/>
</dbReference>
<protein>
    <submittedName>
        <fullName evidence="3">Uncharacterized protein</fullName>
    </submittedName>
</protein>
<dbReference type="AlphaFoldDB" id="A0A067PEG5"/>
<feature type="compositionally biased region" description="Basic and acidic residues" evidence="2">
    <location>
        <begin position="96"/>
        <end position="109"/>
    </location>
</feature>
<proteinExistence type="predicted"/>
<dbReference type="EMBL" id="KL197734">
    <property type="protein sequence ID" value="KDQ53303.1"/>
    <property type="molecule type" value="Genomic_DNA"/>
</dbReference>
<dbReference type="Gene3D" id="1.10.287.1490">
    <property type="match status" value="1"/>
</dbReference>
<organism evidence="3 4">
    <name type="scientific">Jaapia argillacea MUCL 33604</name>
    <dbReference type="NCBI Taxonomy" id="933084"/>
    <lineage>
        <taxon>Eukaryota</taxon>
        <taxon>Fungi</taxon>
        <taxon>Dikarya</taxon>
        <taxon>Basidiomycota</taxon>
        <taxon>Agaricomycotina</taxon>
        <taxon>Agaricomycetes</taxon>
        <taxon>Agaricomycetidae</taxon>
        <taxon>Jaapiales</taxon>
        <taxon>Jaapiaceae</taxon>
        <taxon>Jaapia</taxon>
    </lineage>
</organism>
<evidence type="ECO:0000256" key="2">
    <source>
        <dbReference type="SAM" id="MobiDB-lite"/>
    </source>
</evidence>
<dbReference type="HOGENOM" id="CLU_312846_0_0_1"/>
<evidence type="ECO:0000313" key="4">
    <source>
        <dbReference type="Proteomes" id="UP000027265"/>
    </source>
</evidence>
<feature type="region of interest" description="Disordered" evidence="2">
    <location>
        <begin position="79"/>
        <end position="147"/>
    </location>
</feature>